<organism evidence="2 3">
    <name type="scientific">Oryza meyeriana var. granulata</name>
    <dbReference type="NCBI Taxonomy" id="110450"/>
    <lineage>
        <taxon>Eukaryota</taxon>
        <taxon>Viridiplantae</taxon>
        <taxon>Streptophyta</taxon>
        <taxon>Embryophyta</taxon>
        <taxon>Tracheophyta</taxon>
        <taxon>Spermatophyta</taxon>
        <taxon>Magnoliopsida</taxon>
        <taxon>Liliopsida</taxon>
        <taxon>Poales</taxon>
        <taxon>Poaceae</taxon>
        <taxon>BOP clade</taxon>
        <taxon>Oryzoideae</taxon>
        <taxon>Oryzeae</taxon>
        <taxon>Oryzinae</taxon>
        <taxon>Oryza</taxon>
        <taxon>Oryza meyeriana</taxon>
    </lineage>
</organism>
<dbReference type="EMBL" id="SPHZ02000006">
    <property type="protein sequence ID" value="KAF0911865.1"/>
    <property type="molecule type" value="Genomic_DNA"/>
</dbReference>
<gene>
    <name evidence="2" type="ORF">E2562_012346</name>
</gene>
<dbReference type="InterPro" id="IPR001810">
    <property type="entry name" value="F-box_dom"/>
</dbReference>
<dbReference type="Gene3D" id="1.20.1280.50">
    <property type="match status" value="1"/>
</dbReference>
<feature type="domain" description="F-box" evidence="1">
    <location>
        <begin position="46"/>
        <end position="84"/>
    </location>
</feature>
<protein>
    <recommendedName>
        <fullName evidence="1">F-box domain-containing protein</fullName>
    </recommendedName>
</protein>
<sequence>MAPGMCAWNGAWHAKPGRGVIDGGDALQQEAAGRGDDDLAEKIGGDGLLVEILSRVPYKSLVRFKCVSRRWRRVISHPDHRNLLPRYQIQALAGFYTDYHIQSYDRQSMAHRFKAVPAPEPPPLIDPSFSFLPKCESLYLRDSCNGLLLCRCWKLNERKAFKTFNYVVCNPATKKWVVLPDSTWSRTKRPYLRFDPAVSSHFHVFELVQELVDYEEGDTDLDFDGDGHVLGLKVYSSKTGMWTEEIASRWGIDIKIQDGPESHLLAMESMVAVVDVEGKNWRTIPLPHKEGSPLCGAYPPYASYQEGFIDMSQGLLHFK</sequence>
<name>A0A6G1DGD3_9ORYZ</name>
<dbReference type="OrthoDB" id="690038at2759"/>
<dbReference type="AlphaFoldDB" id="A0A6G1DGD3"/>
<dbReference type="Proteomes" id="UP000479710">
    <property type="component" value="Unassembled WGS sequence"/>
</dbReference>
<evidence type="ECO:0000313" key="3">
    <source>
        <dbReference type="Proteomes" id="UP000479710"/>
    </source>
</evidence>
<dbReference type="PANTHER" id="PTHR35546">
    <property type="entry name" value="F-BOX PROTEIN INTERACTION DOMAIN PROTEIN-RELATED"/>
    <property type="match status" value="1"/>
</dbReference>
<reference evidence="2 3" key="1">
    <citation type="submission" date="2019-11" db="EMBL/GenBank/DDBJ databases">
        <title>Whole genome sequence of Oryza granulata.</title>
        <authorList>
            <person name="Li W."/>
        </authorList>
    </citation>
    <scope>NUCLEOTIDE SEQUENCE [LARGE SCALE GENOMIC DNA]</scope>
    <source>
        <strain evidence="3">cv. Menghai</strain>
        <tissue evidence="2">Leaf</tissue>
    </source>
</reference>
<dbReference type="PANTHER" id="PTHR35546:SF105">
    <property type="entry name" value="OS05G0139200 PROTEIN"/>
    <property type="match status" value="1"/>
</dbReference>
<dbReference type="InterPro" id="IPR036047">
    <property type="entry name" value="F-box-like_dom_sf"/>
</dbReference>
<evidence type="ECO:0000259" key="1">
    <source>
        <dbReference type="SMART" id="SM00256"/>
    </source>
</evidence>
<keyword evidence="3" id="KW-1185">Reference proteome</keyword>
<dbReference type="SMART" id="SM00256">
    <property type="entry name" value="FBOX"/>
    <property type="match status" value="1"/>
</dbReference>
<dbReference type="Pfam" id="PF00646">
    <property type="entry name" value="F-box"/>
    <property type="match status" value="1"/>
</dbReference>
<proteinExistence type="predicted"/>
<evidence type="ECO:0000313" key="2">
    <source>
        <dbReference type="EMBL" id="KAF0911865.1"/>
    </source>
</evidence>
<dbReference type="SUPFAM" id="SSF81383">
    <property type="entry name" value="F-box domain"/>
    <property type="match status" value="1"/>
</dbReference>
<dbReference type="InterPro" id="IPR055290">
    <property type="entry name" value="At3g26010-like"/>
</dbReference>
<comment type="caution">
    <text evidence="2">The sequence shown here is derived from an EMBL/GenBank/DDBJ whole genome shotgun (WGS) entry which is preliminary data.</text>
</comment>
<dbReference type="CDD" id="cd22157">
    <property type="entry name" value="F-box_AtFBW1-like"/>
    <property type="match status" value="1"/>
</dbReference>
<accession>A0A6G1DGD3</accession>